<dbReference type="InterPro" id="IPR051397">
    <property type="entry name" value="Zn-ADH-like_protein"/>
</dbReference>
<dbReference type="Pfam" id="PF13602">
    <property type="entry name" value="ADH_zinc_N_2"/>
    <property type="match status" value="1"/>
</dbReference>
<sequence>MVVAADFLSARSAPRVTAGLRRSRQRAHCRGKRACALAASSALPATARRLEARRPGGGFGEVAKVVDFAPRAPGTAEVAVRVRFAGINGGCETFRARAEHWFERNRALEGFALGAEGSGEVVAVGEGVEGLAVGDAVAFVGGAFAEFTTVPAVLCQRVDSPSAEAAALIISGTTAAVSVGETGGAAPGEKVLVTAAAGGAGHLALQLAAMKGCDVVATCGGAEKAALVSRLATQAASRGTAAGNCAASMAAETVVIDHTQEDICEAIAREGPYDLAVEHVGGRILDAAMDSLSGDASRLLIVGYISEYPHNGIAAPHLHGDLAERLFWGQQSETLASGATVRGNVWPEDRALVRAARDHVFELHREGLLEVVTAGADDFVGLDRVPAAVEEMLSGRTLGKVVATIAPC</sequence>
<dbReference type="InterPro" id="IPR020843">
    <property type="entry name" value="ER"/>
</dbReference>
<dbReference type="InterPro" id="IPR011032">
    <property type="entry name" value="GroES-like_sf"/>
</dbReference>
<reference evidence="2" key="1">
    <citation type="submission" date="2021-01" db="EMBL/GenBank/DDBJ databases">
        <authorList>
            <person name="Corre E."/>
            <person name="Pelletier E."/>
            <person name="Niang G."/>
            <person name="Scheremetjew M."/>
            <person name="Finn R."/>
            <person name="Kale V."/>
            <person name="Holt S."/>
            <person name="Cochrane G."/>
            <person name="Meng A."/>
            <person name="Brown T."/>
            <person name="Cohen L."/>
        </authorList>
    </citation>
    <scope>NUCLEOTIDE SEQUENCE</scope>
    <source>
        <strain evidence="2">RCC927</strain>
    </source>
</reference>
<dbReference type="SUPFAM" id="SSF51735">
    <property type="entry name" value="NAD(P)-binding Rossmann-fold domains"/>
    <property type="match status" value="1"/>
</dbReference>
<evidence type="ECO:0000259" key="1">
    <source>
        <dbReference type="SMART" id="SM00829"/>
    </source>
</evidence>
<dbReference type="Gene3D" id="3.90.180.10">
    <property type="entry name" value="Medium-chain alcohol dehydrogenases, catalytic domain"/>
    <property type="match status" value="1"/>
</dbReference>
<dbReference type="GO" id="GO:0005739">
    <property type="term" value="C:mitochondrion"/>
    <property type="evidence" value="ECO:0007669"/>
    <property type="project" value="TreeGrafter"/>
</dbReference>
<dbReference type="Pfam" id="PF08240">
    <property type="entry name" value="ADH_N"/>
    <property type="match status" value="1"/>
</dbReference>
<gene>
    <name evidence="2" type="ORF">PSIN1315_LOCUS2797</name>
</gene>
<dbReference type="SUPFAM" id="SSF50129">
    <property type="entry name" value="GroES-like"/>
    <property type="match status" value="1"/>
</dbReference>
<dbReference type="SMART" id="SM00829">
    <property type="entry name" value="PKS_ER"/>
    <property type="match status" value="1"/>
</dbReference>
<dbReference type="GO" id="GO:0016491">
    <property type="term" value="F:oxidoreductase activity"/>
    <property type="evidence" value="ECO:0007669"/>
    <property type="project" value="InterPro"/>
</dbReference>
<dbReference type="InterPro" id="IPR036291">
    <property type="entry name" value="NAD(P)-bd_dom_sf"/>
</dbReference>
<dbReference type="Gene3D" id="3.40.50.720">
    <property type="entry name" value="NAD(P)-binding Rossmann-like Domain"/>
    <property type="match status" value="1"/>
</dbReference>
<dbReference type="AlphaFoldDB" id="A0A7S3F701"/>
<proteinExistence type="predicted"/>
<name>A0A7S3F701_9VIRI</name>
<dbReference type="PANTHER" id="PTHR43677:SF3">
    <property type="entry name" value="PROSTAGLANDIN REDUCTASE 3"/>
    <property type="match status" value="1"/>
</dbReference>
<protein>
    <recommendedName>
        <fullName evidence="1">Enoyl reductase (ER) domain-containing protein</fullName>
    </recommendedName>
</protein>
<feature type="domain" description="Enoyl reductase (ER)" evidence="1">
    <location>
        <begin position="58"/>
        <end position="403"/>
    </location>
</feature>
<dbReference type="PANTHER" id="PTHR43677">
    <property type="entry name" value="SHORT-CHAIN DEHYDROGENASE/REDUCTASE"/>
    <property type="match status" value="1"/>
</dbReference>
<accession>A0A7S3F701</accession>
<evidence type="ECO:0000313" key="2">
    <source>
        <dbReference type="EMBL" id="CAE0130069.1"/>
    </source>
</evidence>
<dbReference type="EMBL" id="HBHY01004237">
    <property type="protein sequence ID" value="CAE0130069.1"/>
    <property type="molecule type" value="Transcribed_RNA"/>
</dbReference>
<organism evidence="2">
    <name type="scientific">Prasinoderma singulare</name>
    <dbReference type="NCBI Taxonomy" id="676789"/>
    <lineage>
        <taxon>Eukaryota</taxon>
        <taxon>Viridiplantae</taxon>
        <taxon>Prasinodermophyta</taxon>
        <taxon>Prasinodermophyceae</taxon>
        <taxon>Prasinodermales</taxon>
        <taxon>Prasinodermaceae</taxon>
        <taxon>Prasinoderma</taxon>
    </lineage>
</organism>
<dbReference type="InterPro" id="IPR013154">
    <property type="entry name" value="ADH-like_N"/>
</dbReference>